<dbReference type="InterPro" id="IPR017850">
    <property type="entry name" value="Alkaline_phosphatase_core_sf"/>
</dbReference>
<evidence type="ECO:0000313" key="7">
    <source>
        <dbReference type="Proteomes" id="UP000366872"/>
    </source>
</evidence>
<dbReference type="AlphaFoldDB" id="A0A6C2U276"/>
<evidence type="ECO:0000313" key="6">
    <source>
        <dbReference type="EMBL" id="VGO13955.1"/>
    </source>
</evidence>
<proteinExistence type="inferred from homology"/>
<dbReference type="GO" id="GO:0016787">
    <property type="term" value="F:hydrolase activity"/>
    <property type="evidence" value="ECO:0007669"/>
    <property type="project" value="UniProtKB-KW"/>
</dbReference>
<accession>A0A6C2U276</accession>
<evidence type="ECO:0000256" key="1">
    <source>
        <dbReference type="ARBA" id="ARBA00008779"/>
    </source>
</evidence>
<dbReference type="Gene3D" id="3.40.720.10">
    <property type="entry name" value="Alkaline Phosphatase, subunit A"/>
    <property type="match status" value="1"/>
</dbReference>
<dbReference type="PROSITE" id="PS00523">
    <property type="entry name" value="SULFATASE_1"/>
    <property type="match status" value="1"/>
</dbReference>
<dbReference type="RefSeq" id="WP_136079485.1">
    <property type="nucleotide sequence ID" value="NZ_CAAHFG010000001.1"/>
</dbReference>
<dbReference type="SUPFAM" id="SSF53649">
    <property type="entry name" value="Alkaline phosphatase-like"/>
    <property type="match status" value="1"/>
</dbReference>
<reference evidence="6 7" key="1">
    <citation type="submission" date="2019-04" db="EMBL/GenBank/DDBJ databases">
        <authorList>
            <person name="Van Vliet M D."/>
        </authorList>
    </citation>
    <scope>NUCLEOTIDE SEQUENCE [LARGE SCALE GENOMIC DNA]</scope>
    <source>
        <strain evidence="6 7">F1</strain>
    </source>
</reference>
<gene>
    <name evidence="6" type="ORF">PDESU_02512</name>
</gene>
<dbReference type="Pfam" id="PF00884">
    <property type="entry name" value="Sulfatase"/>
    <property type="match status" value="1"/>
</dbReference>
<keyword evidence="4" id="KW-0325">Glycoprotein</keyword>
<dbReference type="PROSITE" id="PS00149">
    <property type="entry name" value="SULFATASE_2"/>
    <property type="match status" value="1"/>
</dbReference>
<dbReference type="PANTHER" id="PTHR43108:SF8">
    <property type="entry name" value="SD21168P"/>
    <property type="match status" value="1"/>
</dbReference>
<name>A0A6C2U276_PONDE</name>
<dbReference type="InterPro" id="IPR024607">
    <property type="entry name" value="Sulfatase_CS"/>
</dbReference>
<evidence type="ECO:0000256" key="3">
    <source>
        <dbReference type="ARBA" id="ARBA00022801"/>
    </source>
</evidence>
<keyword evidence="7" id="KW-1185">Reference proteome</keyword>
<dbReference type="PANTHER" id="PTHR43108">
    <property type="entry name" value="N-ACETYLGLUCOSAMINE-6-SULFATASE FAMILY MEMBER"/>
    <property type="match status" value="1"/>
</dbReference>
<evidence type="ECO:0000259" key="5">
    <source>
        <dbReference type="Pfam" id="PF00884"/>
    </source>
</evidence>
<dbReference type="SUPFAM" id="SSF49899">
    <property type="entry name" value="Concanavalin A-like lectins/glucanases"/>
    <property type="match status" value="1"/>
</dbReference>
<protein>
    <submittedName>
        <fullName evidence="6">Arylsulfatase</fullName>
    </submittedName>
</protein>
<dbReference type="EMBL" id="CAAHFG010000001">
    <property type="protein sequence ID" value="VGO13955.1"/>
    <property type="molecule type" value="Genomic_DNA"/>
</dbReference>
<feature type="domain" description="Sulfatase N-terminal" evidence="5">
    <location>
        <begin position="38"/>
        <end position="379"/>
    </location>
</feature>
<comment type="similarity">
    <text evidence="1">Belongs to the sulfatase family.</text>
</comment>
<keyword evidence="3" id="KW-0378">Hydrolase</keyword>
<dbReference type="CDD" id="cd16031">
    <property type="entry name" value="G6S_like"/>
    <property type="match status" value="1"/>
</dbReference>
<sequence length="662" mass="74992">MNRLLSKLSFLVVGLLLIASVAARGGEKRPLRQAQDRPNILFILTDDHRWDAMGFTGVYPFLKTPNMDRLRHEGAHIKNAFTTLSMCAPSRASFLTGMYPHKHGVSNNESHRECDWMKTPSFGQYLHDAGYYTGYIGKWHMGQGNDPRPGFDFWAMFSGQGKYVGNNLNVNGAPVREPGYVTDVLNRYAKEFIQMDRGDAPFMLYLSHKAVHQPFDPPTRHKELYPDAYFPAPETLRENRESKPAWQGMISWGPTVMVNGQFESAEPNTKLLGWDEKTGFIGRSKKYLQCVAAVDEGIGEILDLLEKRGELDNTFIVYAGDNGYLLGEHGRSDKRVAYDDSIRIPMVIRYPERIAPGATIDEMVLNIDLAPTLLELAGAKIPPSIQGSSMLPLFAGNRAGWREGFLYNYNRDLQPLLPTIVAWRTPDFLLSTTPLRKDLDELYDLRTDPLEKNNLINHPEYSERRKALLRDLEKEKKKLGFTLDVPDPRPGRWEVEQEKEFTHTPGSVTFTPEKQVVLPQNKNVDLSYGIVRFELDFEAESDGVVLNQTRDSNGIWLYVQDGKVNFCYHNRKFSYIARDDLSVLGKRAHVVVQFDNASSSFSLSVNGRPEKSGWFVNHYKPLGKVPPPLTLGKPRSTSPKPISLQKGIKGEIKRIAVSQINE</sequence>
<evidence type="ECO:0000256" key="4">
    <source>
        <dbReference type="ARBA" id="ARBA00023180"/>
    </source>
</evidence>
<evidence type="ECO:0000256" key="2">
    <source>
        <dbReference type="ARBA" id="ARBA00022729"/>
    </source>
</evidence>
<dbReference type="Proteomes" id="UP000366872">
    <property type="component" value="Unassembled WGS sequence"/>
</dbReference>
<organism evidence="6 7">
    <name type="scientific">Pontiella desulfatans</name>
    <dbReference type="NCBI Taxonomy" id="2750659"/>
    <lineage>
        <taxon>Bacteria</taxon>
        <taxon>Pseudomonadati</taxon>
        <taxon>Kiritimatiellota</taxon>
        <taxon>Kiritimatiellia</taxon>
        <taxon>Kiritimatiellales</taxon>
        <taxon>Pontiellaceae</taxon>
        <taxon>Pontiella</taxon>
    </lineage>
</organism>
<keyword evidence="2" id="KW-0732">Signal</keyword>
<dbReference type="InterPro" id="IPR000917">
    <property type="entry name" value="Sulfatase_N"/>
</dbReference>
<dbReference type="InterPro" id="IPR013320">
    <property type="entry name" value="ConA-like_dom_sf"/>
</dbReference>